<name>A0A855FKA8_9NEIS</name>
<dbReference type="Proteomes" id="UP000230463">
    <property type="component" value="Unassembled WGS sequence"/>
</dbReference>
<keyword evidence="2" id="KW-0106">Calcium</keyword>
<gene>
    <name evidence="5" type="ORF">BHC57_11725</name>
</gene>
<dbReference type="Pfam" id="PF05567">
    <property type="entry name" value="T4P_PilY1"/>
    <property type="match status" value="1"/>
</dbReference>
<dbReference type="RefSeq" id="WP_100124398.1">
    <property type="nucleotide sequence ID" value="NZ_MEIU01000074.1"/>
</dbReference>
<evidence type="ECO:0000313" key="5">
    <source>
        <dbReference type="EMBL" id="PIT58514.1"/>
    </source>
</evidence>
<dbReference type="SUPFAM" id="SSF53300">
    <property type="entry name" value="vWA-like"/>
    <property type="match status" value="1"/>
</dbReference>
<dbReference type="AlphaFoldDB" id="A0A855FKA8"/>
<dbReference type="EMBL" id="MEIU01000074">
    <property type="protein sequence ID" value="PIT58514.1"/>
    <property type="molecule type" value="Genomic_DNA"/>
</dbReference>
<feature type="domain" description="PilY1 beta-propeller" evidence="4">
    <location>
        <begin position="535"/>
        <end position="931"/>
    </location>
</feature>
<accession>A0A855FKA8</accession>
<comment type="caution">
    <text evidence="5">The sequence shown here is derived from an EMBL/GenBank/DDBJ whole genome shotgun (WGS) entry which is preliminary data.</text>
</comment>
<sequence>MSTLSTNNKKTRFQKGKKFLFVAVAGALSTQAVADVNIFADIPLHLQSTSTVTTAYNIKPNIILLIDSSGSMNEKLQGDSIKCRNRTSIRKNAEGVTTAWSPWSEYKYGFQETPANTKDIQYRCRQFKKIDGVKDVLLNILADYRNDMYFAFRPLLGTDDRYNTFYDTSDPEQYDALTKHIKDIAAGGGTPTTEQIAVVARNLVMNKLQYRCQKSYIVLLSDGEADNTVARSDTIMDGYFDSKWKTNQERYDFFTRGGNYRTQNKPHRLEHYTRILYEKNFGPYIYDNKFYYSDGSTIYTHVNKRTTDNAGQPWDSPDPLNNNLPFTQTAETFTIGVGLGQKTNANGQIAIPYLENGAMPSSNFFNTNSQTEIIKAFKDIFESIKGSSETTTTTTTSTAPTVAISRSESNNISITATVESGAWSSKICIRKIKDKTNNECTAQPSFNNRQLLLNDGTRTYLYSGNLTGLNNDTFKISNNGKNQSEWLNGLLAWLSRSKPDDAIKTDDFVLDYRQRTTSPIAPNANRDIGDMIDNPIITAGNIDKSNGLQKYMVTSANDGMVYVFRSTNDEKHPYDLKFNFMPMGIERQSNDGSDLVAHYYKDLTHNDYGRNSLHPHRFLLNGGMVVQQTEQSKDKNGNDRPQQTFMVSTMGQAGRGAFAINIGGNELVSRQAIAVDNMGSSGWHNDVSLFQTPTGPNNYFGFTVGTPAIARLRVNEDPDASPTSVANHIREAAFISNGYNYSSTLGSNNAGQLSTESSLYIYDILGVDVGTDGYTRTGFRKGDLIAKLTPEQDPESEEYAGGLSGPTVIDIDGDGVADMAYAGDYAGNLYRFDLRSPDPAQWTVHKLFSAGAPITSAPGVILVNNTQDNNNSNNGNNNNQDNMTAVITFGTGSDIYQSDLLNKDQQTVYGIYDNLNDTTPTEVSKQSLLKQELTASGDYRQLSDNLFNPKVNRGWYFNLESGTGERVVSKPIVVSYGGVVFSRKYKTTKDDKLPDPCQETERKEESEVYSSIIQYNIKTGGRLGEKDPHFNVGAPLGTVKTIQGLYSFTVSGNNRVDVGGNLTQSPLGKDPRRTEECTRAPMEGIDTEGNVVSINVPRCPISFKRLSWREIKTSYTG</sequence>
<evidence type="ECO:0000256" key="1">
    <source>
        <dbReference type="ARBA" id="ARBA00022723"/>
    </source>
</evidence>
<proteinExistence type="predicted"/>
<evidence type="ECO:0000256" key="3">
    <source>
        <dbReference type="SAM" id="SignalP"/>
    </source>
</evidence>
<dbReference type="GO" id="GO:0046872">
    <property type="term" value="F:metal ion binding"/>
    <property type="evidence" value="ECO:0007669"/>
    <property type="project" value="UniProtKB-KW"/>
</dbReference>
<dbReference type="Gene3D" id="3.40.50.410">
    <property type="entry name" value="von Willebrand factor, type A domain"/>
    <property type="match status" value="1"/>
</dbReference>
<reference evidence="5 6" key="1">
    <citation type="journal article" date="2017" name="MBio">
        <title>Type VI secretion-mediated competition in the bee gut microbiome.</title>
        <authorList>
            <person name="Steele M.I."/>
            <person name="Kwong W.K."/>
            <person name="Powell J.E."/>
            <person name="Whiteley M."/>
            <person name="Moran N.A."/>
        </authorList>
    </citation>
    <scope>NUCLEOTIDE SEQUENCE [LARGE SCALE GENOMIC DNA]</scope>
    <source>
        <strain evidence="5 6">HK3</strain>
    </source>
</reference>
<keyword evidence="3" id="KW-0732">Signal</keyword>
<organism evidence="5 6">
    <name type="scientific">Snodgrassella alvi</name>
    <dbReference type="NCBI Taxonomy" id="1196083"/>
    <lineage>
        <taxon>Bacteria</taxon>
        <taxon>Pseudomonadati</taxon>
        <taxon>Pseudomonadota</taxon>
        <taxon>Betaproteobacteria</taxon>
        <taxon>Neisseriales</taxon>
        <taxon>Neisseriaceae</taxon>
        <taxon>Snodgrassella</taxon>
    </lineage>
</organism>
<keyword evidence="1" id="KW-0479">Metal-binding</keyword>
<evidence type="ECO:0000256" key="2">
    <source>
        <dbReference type="ARBA" id="ARBA00022837"/>
    </source>
</evidence>
<dbReference type="InterPro" id="IPR036465">
    <property type="entry name" value="vWFA_dom_sf"/>
</dbReference>
<evidence type="ECO:0000259" key="4">
    <source>
        <dbReference type="Pfam" id="PF05567"/>
    </source>
</evidence>
<evidence type="ECO:0000313" key="6">
    <source>
        <dbReference type="Proteomes" id="UP000230463"/>
    </source>
</evidence>
<dbReference type="InterPro" id="IPR008707">
    <property type="entry name" value="B-propeller_PilY1"/>
</dbReference>
<protein>
    <recommendedName>
        <fullName evidence="4">PilY1 beta-propeller domain-containing protein</fullName>
    </recommendedName>
</protein>
<feature type="chain" id="PRO_5033036810" description="PilY1 beta-propeller domain-containing protein" evidence="3">
    <location>
        <begin position="35"/>
        <end position="1117"/>
    </location>
</feature>
<feature type="signal peptide" evidence="3">
    <location>
        <begin position="1"/>
        <end position="34"/>
    </location>
</feature>